<evidence type="ECO:0000313" key="1">
    <source>
        <dbReference type="EMBL" id="GBP27401.1"/>
    </source>
</evidence>
<dbReference type="AlphaFoldDB" id="A0A4C1ULT4"/>
<comment type="caution">
    <text evidence="1">The sequence shown here is derived from an EMBL/GenBank/DDBJ whole genome shotgun (WGS) entry which is preliminary data.</text>
</comment>
<dbReference type="Proteomes" id="UP000299102">
    <property type="component" value="Unassembled WGS sequence"/>
</dbReference>
<proteinExistence type="predicted"/>
<dbReference type="EMBL" id="BGZK01000193">
    <property type="protein sequence ID" value="GBP27401.1"/>
    <property type="molecule type" value="Genomic_DNA"/>
</dbReference>
<reference evidence="1 2" key="1">
    <citation type="journal article" date="2019" name="Commun. Biol.">
        <title>The bagworm genome reveals a unique fibroin gene that provides high tensile strength.</title>
        <authorList>
            <person name="Kono N."/>
            <person name="Nakamura H."/>
            <person name="Ohtoshi R."/>
            <person name="Tomita M."/>
            <person name="Numata K."/>
            <person name="Arakawa K."/>
        </authorList>
    </citation>
    <scope>NUCLEOTIDE SEQUENCE [LARGE SCALE GENOMIC DNA]</scope>
</reference>
<organism evidence="1 2">
    <name type="scientific">Eumeta variegata</name>
    <name type="common">Bagworm moth</name>
    <name type="synonym">Eumeta japonica</name>
    <dbReference type="NCBI Taxonomy" id="151549"/>
    <lineage>
        <taxon>Eukaryota</taxon>
        <taxon>Metazoa</taxon>
        <taxon>Ecdysozoa</taxon>
        <taxon>Arthropoda</taxon>
        <taxon>Hexapoda</taxon>
        <taxon>Insecta</taxon>
        <taxon>Pterygota</taxon>
        <taxon>Neoptera</taxon>
        <taxon>Endopterygota</taxon>
        <taxon>Lepidoptera</taxon>
        <taxon>Glossata</taxon>
        <taxon>Ditrysia</taxon>
        <taxon>Tineoidea</taxon>
        <taxon>Psychidae</taxon>
        <taxon>Oiketicinae</taxon>
        <taxon>Eumeta</taxon>
    </lineage>
</organism>
<accession>A0A4C1ULT4</accession>
<evidence type="ECO:0000313" key="2">
    <source>
        <dbReference type="Proteomes" id="UP000299102"/>
    </source>
</evidence>
<name>A0A4C1ULT4_EUMVA</name>
<protein>
    <submittedName>
        <fullName evidence="1">Uncharacterized protein</fullName>
    </submittedName>
</protein>
<gene>
    <name evidence="1" type="ORF">EVAR_17101_1</name>
</gene>
<keyword evidence="2" id="KW-1185">Reference proteome</keyword>
<sequence>MLYVCKRYIVFTGDIPSGTSPLLRVPLSMVRPRSALIRLVASNAHAEGAAGHALYPIMERHEQPSKALSFTEYIRSDTLRMSCSLCINIGQLSSDVIGLAEMFPDGTNSIRVISAPG</sequence>